<dbReference type="Proteomes" id="UP000037146">
    <property type="component" value="Unassembled WGS sequence"/>
</dbReference>
<dbReference type="PATRIC" id="fig|1679170.3.peg.2963"/>
<name>A0A0K9GUD6_9BACI</name>
<organism evidence="1 2">
    <name type="scientific">Peribacillus loiseleuriae</name>
    <dbReference type="NCBI Taxonomy" id="1679170"/>
    <lineage>
        <taxon>Bacteria</taxon>
        <taxon>Bacillati</taxon>
        <taxon>Bacillota</taxon>
        <taxon>Bacilli</taxon>
        <taxon>Bacillales</taxon>
        <taxon>Bacillaceae</taxon>
        <taxon>Peribacillus</taxon>
    </lineage>
</organism>
<reference evidence="2" key="1">
    <citation type="submission" date="2015-07" db="EMBL/GenBank/DDBJ databases">
        <title>Genome sequencing project for genomic taxonomy and phylogenomics of Bacillus-like bacteria.</title>
        <authorList>
            <person name="Liu B."/>
            <person name="Wang J."/>
            <person name="Zhu Y."/>
            <person name="Liu G."/>
            <person name="Chen Q."/>
            <person name="Chen Z."/>
            <person name="Lan J."/>
            <person name="Che J."/>
            <person name="Ge C."/>
            <person name="Shi H."/>
            <person name="Pan Z."/>
            <person name="Liu X."/>
        </authorList>
    </citation>
    <scope>NUCLEOTIDE SEQUENCE [LARGE SCALE GENOMIC DNA]</scope>
    <source>
        <strain evidence="2">FJAT-27997</strain>
    </source>
</reference>
<evidence type="ECO:0000313" key="2">
    <source>
        <dbReference type="Proteomes" id="UP000037146"/>
    </source>
</evidence>
<evidence type="ECO:0008006" key="3">
    <source>
        <dbReference type="Google" id="ProtNLM"/>
    </source>
</evidence>
<keyword evidence="2" id="KW-1185">Reference proteome</keyword>
<proteinExistence type="predicted"/>
<gene>
    <name evidence="1" type="ORF">AC625_12985</name>
</gene>
<comment type="caution">
    <text evidence="1">The sequence shown here is derived from an EMBL/GenBank/DDBJ whole genome shotgun (WGS) entry which is preliminary data.</text>
</comment>
<dbReference type="AlphaFoldDB" id="A0A0K9GUD6"/>
<protein>
    <recommendedName>
        <fullName evidence="3">Group II intron maturase-specific domain-containing protein</fullName>
    </recommendedName>
</protein>
<evidence type="ECO:0000313" key="1">
    <source>
        <dbReference type="EMBL" id="KMY50299.1"/>
    </source>
</evidence>
<dbReference type="EMBL" id="LFZW01000001">
    <property type="protein sequence ID" value="KMY50299.1"/>
    <property type="molecule type" value="Genomic_DNA"/>
</dbReference>
<sequence length="72" mass="8428">MVQLKSWRHVKSLYRDLRKKGWNESSLRGTRMFAWRSSKSSMIHGALDNQYLIKLGLVSLESRYMPLVTNGN</sequence>
<accession>A0A0K9GUD6</accession>
<dbReference type="STRING" id="1679170.AC625_12985"/>